<proteinExistence type="predicted"/>
<accession>A0A833ZU98</accession>
<sequence length="128" mass="14131">MKDNSFLHPQRASHERVGACEPPVSEDDEMLWPFPEKCLEHKRMDCCSWKSIRALLSGGERLGCLSHNLEACLGPDAHQLCGRGWTPNLARAPRPGLCEPRGTMYLPPEVVTSTETVAVPPREQIGAA</sequence>
<organism evidence="2 3">
    <name type="scientific">Phyllostomus discolor</name>
    <name type="common">pale spear-nosed bat</name>
    <dbReference type="NCBI Taxonomy" id="89673"/>
    <lineage>
        <taxon>Eukaryota</taxon>
        <taxon>Metazoa</taxon>
        <taxon>Chordata</taxon>
        <taxon>Craniata</taxon>
        <taxon>Vertebrata</taxon>
        <taxon>Euteleostomi</taxon>
        <taxon>Mammalia</taxon>
        <taxon>Eutheria</taxon>
        <taxon>Laurasiatheria</taxon>
        <taxon>Chiroptera</taxon>
        <taxon>Yangochiroptera</taxon>
        <taxon>Phyllostomidae</taxon>
        <taxon>Phyllostominae</taxon>
        <taxon>Phyllostomus</taxon>
    </lineage>
</organism>
<dbReference type="EMBL" id="JABVXQ010000007">
    <property type="protein sequence ID" value="KAF6099954.1"/>
    <property type="molecule type" value="Genomic_DNA"/>
</dbReference>
<evidence type="ECO:0000313" key="2">
    <source>
        <dbReference type="EMBL" id="KAF6099954.1"/>
    </source>
</evidence>
<dbReference type="Proteomes" id="UP000664940">
    <property type="component" value="Unassembled WGS sequence"/>
</dbReference>
<protein>
    <submittedName>
        <fullName evidence="2">Uncharacterized protein</fullName>
    </submittedName>
</protein>
<gene>
    <name evidence="2" type="ORF">HJG60_011670</name>
</gene>
<name>A0A833ZU98_9CHIR</name>
<comment type="caution">
    <text evidence="2">The sequence shown here is derived from an EMBL/GenBank/DDBJ whole genome shotgun (WGS) entry which is preliminary data.</text>
</comment>
<dbReference type="AlphaFoldDB" id="A0A833ZU98"/>
<reference evidence="2 3" key="1">
    <citation type="journal article" date="2020" name="Nature">
        <title>Six reference-quality genomes reveal evolution of bat adaptations.</title>
        <authorList>
            <person name="Jebb D."/>
            <person name="Huang Z."/>
            <person name="Pippel M."/>
            <person name="Hughes G.M."/>
            <person name="Lavrichenko K."/>
            <person name="Devanna P."/>
            <person name="Winkler S."/>
            <person name="Jermiin L.S."/>
            <person name="Skirmuntt E.C."/>
            <person name="Katzourakis A."/>
            <person name="Burkitt-Gray L."/>
            <person name="Ray D.A."/>
            <person name="Sullivan K.A.M."/>
            <person name="Roscito J.G."/>
            <person name="Kirilenko B.M."/>
            <person name="Davalos L.M."/>
            <person name="Corthals A.P."/>
            <person name="Power M.L."/>
            <person name="Jones G."/>
            <person name="Ransome R.D."/>
            <person name="Dechmann D.K.N."/>
            <person name="Locatelli A.G."/>
            <person name="Puechmaille S.J."/>
            <person name="Fedrigo O."/>
            <person name="Jarvis E.D."/>
            <person name="Hiller M."/>
            <person name="Vernes S.C."/>
            <person name="Myers E.W."/>
            <person name="Teeling E.C."/>
        </authorList>
    </citation>
    <scope>NUCLEOTIDE SEQUENCE [LARGE SCALE GENOMIC DNA]</scope>
    <source>
        <strain evidence="2">Bat1K_MPI-CBG_1</strain>
    </source>
</reference>
<evidence type="ECO:0000256" key="1">
    <source>
        <dbReference type="SAM" id="MobiDB-lite"/>
    </source>
</evidence>
<evidence type="ECO:0000313" key="3">
    <source>
        <dbReference type="Proteomes" id="UP000664940"/>
    </source>
</evidence>
<feature type="region of interest" description="Disordered" evidence="1">
    <location>
        <begin position="1"/>
        <end position="25"/>
    </location>
</feature>